<protein>
    <submittedName>
        <fullName evidence="2">Serine/threonine-protein kinase</fullName>
    </submittedName>
</protein>
<keyword evidence="2" id="KW-0808">Transferase</keyword>
<gene>
    <name evidence="2" type="ORF">V1477_010474</name>
</gene>
<organism evidence="2 3">
    <name type="scientific">Vespula maculifrons</name>
    <name type="common">Eastern yellow jacket</name>
    <name type="synonym">Wasp</name>
    <dbReference type="NCBI Taxonomy" id="7453"/>
    <lineage>
        <taxon>Eukaryota</taxon>
        <taxon>Metazoa</taxon>
        <taxon>Ecdysozoa</taxon>
        <taxon>Arthropoda</taxon>
        <taxon>Hexapoda</taxon>
        <taxon>Insecta</taxon>
        <taxon>Pterygota</taxon>
        <taxon>Neoptera</taxon>
        <taxon>Endopterygota</taxon>
        <taxon>Hymenoptera</taxon>
        <taxon>Apocrita</taxon>
        <taxon>Aculeata</taxon>
        <taxon>Vespoidea</taxon>
        <taxon>Vespidae</taxon>
        <taxon>Vespinae</taxon>
        <taxon>Vespula</taxon>
    </lineage>
</organism>
<name>A0ABD2C8M7_VESMC</name>
<feature type="compositionally biased region" description="Basic and acidic residues" evidence="1">
    <location>
        <begin position="176"/>
        <end position="185"/>
    </location>
</feature>
<dbReference type="GO" id="GO:0016301">
    <property type="term" value="F:kinase activity"/>
    <property type="evidence" value="ECO:0007669"/>
    <property type="project" value="UniProtKB-KW"/>
</dbReference>
<evidence type="ECO:0000313" key="3">
    <source>
        <dbReference type="Proteomes" id="UP001607303"/>
    </source>
</evidence>
<reference evidence="2 3" key="1">
    <citation type="journal article" date="2024" name="Ann. Entomol. Soc. Am.">
        <title>Genomic analyses of the southern and eastern yellowjacket wasps (Hymenoptera: Vespidae) reveal evolutionary signatures of social life.</title>
        <authorList>
            <person name="Catto M.A."/>
            <person name="Caine P.B."/>
            <person name="Orr S.E."/>
            <person name="Hunt B.G."/>
            <person name="Goodisman M.A.D."/>
        </authorList>
    </citation>
    <scope>NUCLEOTIDE SEQUENCE [LARGE SCALE GENOMIC DNA]</scope>
    <source>
        <strain evidence="2">232</strain>
        <tissue evidence="2">Head and thorax</tissue>
    </source>
</reference>
<comment type="caution">
    <text evidence="2">The sequence shown here is derived from an EMBL/GenBank/DDBJ whole genome shotgun (WGS) entry which is preliminary data.</text>
</comment>
<dbReference type="EMBL" id="JAYRBN010000059">
    <property type="protein sequence ID" value="KAL2741413.1"/>
    <property type="molecule type" value="Genomic_DNA"/>
</dbReference>
<accession>A0ABD2C8M7</accession>
<evidence type="ECO:0000313" key="2">
    <source>
        <dbReference type="EMBL" id="KAL2741413.1"/>
    </source>
</evidence>
<feature type="region of interest" description="Disordered" evidence="1">
    <location>
        <begin position="146"/>
        <end position="189"/>
    </location>
</feature>
<proteinExistence type="predicted"/>
<dbReference type="Proteomes" id="UP001607303">
    <property type="component" value="Unassembled WGS sequence"/>
</dbReference>
<sequence length="499" mass="56999">MSEDNKLFAKPRVRFSQTINAKENSKDLSDKGDKILPSIIDIVPVKIPVKVLSLENKVDNLIATSTHYNEDTIPKESIISCNGVHTLSQKENDHFLQDRSIHKKDDKESLTDVHDKVNLKANNTERTSCKRLSQEDVPGIPCSTFPAAKNNKDHSKILKPKNSTTINISKQSAKNSLDKGKENKNSYKKKLPQLSKDKVVKPLCSKVTTQIKKKIDTTKVNMQKSNVTKHNTKSINKPYTLSIDKQMKKTPTSTKTSQKNLSIKSSTINVMPCYKYNKNLTKSKSSPVKKSVVRDIVVPNAKAYVEPGIPKQKQIDSNVRRINKSTNARPNITSSEKLLYPEYNSIMCTVTKLDEVKKEKIVTDVEHLPAIYKDLVNGKISSALDFPMNEAIYKNLVDLSIDEKQFPSKIMRSKDPQPRQKDLVPKLSDFFVPEFVDEYYTPMFKIGMLFELVIKYVNGRIAWIINHENQVFIKKYTYIKNNILIKQHLFWVQINNFAK</sequence>
<keyword evidence="2" id="KW-0418">Kinase</keyword>
<keyword evidence="3" id="KW-1185">Reference proteome</keyword>
<evidence type="ECO:0000256" key="1">
    <source>
        <dbReference type="SAM" id="MobiDB-lite"/>
    </source>
</evidence>
<feature type="compositionally biased region" description="Polar residues" evidence="1">
    <location>
        <begin position="161"/>
        <end position="175"/>
    </location>
</feature>
<dbReference type="AlphaFoldDB" id="A0ABD2C8M7"/>